<reference evidence="1 2" key="1">
    <citation type="submission" date="2018-04" db="EMBL/GenBank/DDBJ databases">
        <authorList>
            <person name="Vogel A."/>
        </authorList>
    </citation>
    <scope>NUCLEOTIDE SEQUENCE [LARGE SCALE GENOMIC DNA]</scope>
</reference>
<evidence type="ECO:0000313" key="2">
    <source>
        <dbReference type="Proteomes" id="UP000595140"/>
    </source>
</evidence>
<evidence type="ECO:0000313" key="1">
    <source>
        <dbReference type="EMBL" id="VFQ97146.1"/>
    </source>
</evidence>
<proteinExistence type="predicted"/>
<keyword evidence="2" id="KW-1185">Reference proteome</keyword>
<dbReference type="Proteomes" id="UP000595140">
    <property type="component" value="Unassembled WGS sequence"/>
</dbReference>
<sequence>MSNATHNGPHTIGLGSGFKTLRIRCADFLVGLNLQQFGKLFIRFLDSKSGQNSSLGYKNFAQTSIKRDSRLKTCKLEVKAYQRVNLEQPLFVFSIFGIWDEAPSPGFLLGTRQPARPWNIILEVILIQSIH</sequence>
<name>A0A484N9H7_9ASTE</name>
<dbReference type="EMBL" id="OOIL02006306">
    <property type="protein sequence ID" value="VFQ97146.1"/>
    <property type="molecule type" value="Genomic_DNA"/>
</dbReference>
<dbReference type="AlphaFoldDB" id="A0A484N9H7"/>
<protein>
    <submittedName>
        <fullName evidence="1">Uncharacterized protein</fullName>
    </submittedName>
</protein>
<accession>A0A484N9H7</accession>
<organism evidence="1 2">
    <name type="scientific">Cuscuta campestris</name>
    <dbReference type="NCBI Taxonomy" id="132261"/>
    <lineage>
        <taxon>Eukaryota</taxon>
        <taxon>Viridiplantae</taxon>
        <taxon>Streptophyta</taxon>
        <taxon>Embryophyta</taxon>
        <taxon>Tracheophyta</taxon>
        <taxon>Spermatophyta</taxon>
        <taxon>Magnoliopsida</taxon>
        <taxon>eudicotyledons</taxon>
        <taxon>Gunneridae</taxon>
        <taxon>Pentapetalae</taxon>
        <taxon>asterids</taxon>
        <taxon>lamiids</taxon>
        <taxon>Solanales</taxon>
        <taxon>Convolvulaceae</taxon>
        <taxon>Cuscuteae</taxon>
        <taxon>Cuscuta</taxon>
        <taxon>Cuscuta subgen. Grammica</taxon>
        <taxon>Cuscuta sect. Cleistogrammica</taxon>
    </lineage>
</organism>
<gene>
    <name evidence="1" type="ORF">CCAM_LOCUS38922</name>
</gene>